<dbReference type="GO" id="GO:0046872">
    <property type="term" value="F:metal ion binding"/>
    <property type="evidence" value="ECO:0007669"/>
    <property type="project" value="UniProtKB-KW"/>
</dbReference>
<evidence type="ECO:0000313" key="9">
    <source>
        <dbReference type="Proteomes" id="UP000321746"/>
    </source>
</evidence>
<dbReference type="EMBL" id="BJYG01000058">
    <property type="protein sequence ID" value="GEN64879.1"/>
    <property type="molecule type" value="Genomic_DNA"/>
</dbReference>
<keyword evidence="2 4" id="KW-0479">Metal-binding</keyword>
<gene>
    <name evidence="8" type="ORF">AOE01nite_31030</name>
</gene>
<proteinExistence type="predicted"/>
<dbReference type="PROSITE" id="PS51007">
    <property type="entry name" value="CYTC"/>
    <property type="match status" value="1"/>
</dbReference>
<evidence type="ECO:0000256" key="2">
    <source>
        <dbReference type="ARBA" id="ARBA00022723"/>
    </source>
</evidence>
<organism evidence="8 9">
    <name type="scientific">Acetobacter oeni</name>
    <dbReference type="NCBI Taxonomy" id="304077"/>
    <lineage>
        <taxon>Bacteria</taxon>
        <taxon>Pseudomonadati</taxon>
        <taxon>Pseudomonadota</taxon>
        <taxon>Alphaproteobacteria</taxon>
        <taxon>Acetobacterales</taxon>
        <taxon>Acetobacteraceae</taxon>
        <taxon>Acetobacter</taxon>
    </lineage>
</organism>
<sequence length="338" mass="36197">MNHPEEPAEAEPLSDLKKGQNTSRGIYAIAGGVMLFAFGALVAGVIHSHGEQADTSKSAPADGKIAFTPPPESKIPDGPGGDSIRHGMAIFRNTGTEAAQYVGNGLTCSNCHLDAGRKPLSAPMWSAWVSYPQYRSKNKKMNSMEDRLNGCFSYSMNGQGSPSGGPPPKGDPIYTDLEAYFHWLATGAATGAKLEGAGFLKLKKTPLGYDRLRGQVVYQQHCAECHADDGQGRTDLNSRSIFPPLWGPHSYNWGAGMTQVNNAAGFIKVNMPLGAGNTLTDQQAWDVAAWIDSQERPKDPRQKGSVADNAKAFHNKEQSFYGKTVDGHLLGTGTPPAH</sequence>
<evidence type="ECO:0000313" key="8">
    <source>
        <dbReference type="EMBL" id="GEN64879.1"/>
    </source>
</evidence>
<dbReference type="InterPro" id="IPR036909">
    <property type="entry name" value="Cyt_c-like_dom_sf"/>
</dbReference>
<evidence type="ECO:0000259" key="7">
    <source>
        <dbReference type="PROSITE" id="PS51007"/>
    </source>
</evidence>
<dbReference type="Proteomes" id="UP000321746">
    <property type="component" value="Unassembled WGS sequence"/>
</dbReference>
<evidence type="ECO:0000256" key="5">
    <source>
        <dbReference type="SAM" id="MobiDB-lite"/>
    </source>
</evidence>
<evidence type="ECO:0000256" key="3">
    <source>
        <dbReference type="ARBA" id="ARBA00023004"/>
    </source>
</evidence>
<dbReference type="RefSeq" id="WP_198912640.1">
    <property type="nucleotide sequence ID" value="NZ_BJYG01000058.1"/>
</dbReference>
<name>A0A511XPP8_9PROT</name>
<feature type="domain" description="Cytochrome c" evidence="7">
    <location>
        <begin position="209"/>
        <end position="295"/>
    </location>
</feature>
<feature type="transmembrane region" description="Helical" evidence="6">
    <location>
        <begin position="26"/>
        <end position="46"/>
    </location>
</feature>
<dbReference type="AlphaFoldDB" id="A0A511XPP8"/>
<dbReference type="SUPFAM" id="SSF46626">
    <property type="entry name" value="Cytochrome c"/>
    <property type="match status" value="2"/>
</dbReference>
<evidence type="ECO:0000256" key="6">
    <source>
        <dbReference type="SAM" id="Phobius"/>
    </source>
</evidence>
<dbReference type="InterPro" id="IPR009056">
    <property type="entry name" value="Cyt_c-like_dom"/>
</dbReference>
<reference evidence="8 9" key="1">
    <citation type="submission" date="2019-07" db="EMBL/GenBank/DDBJ databases">
        <title>Whole genome shotgun sequence of Acetobacter oeni NBRC 105207.</title>
        <authorList>
            <person name="Hosoyama A."/>
            <person name="Uohara A."/>
            <person name="Ohji S."/>
            <person name="Ichikawa N."/>
        </authorList>
    </citation>
    <scope>NUCLEOTIDE SEQUENCE [LARGE SCALE GENOMIC DNA]</scope>
    <source>
        <strain evidence="8 9">NBRC 105207</strain>
    </source>
</reference>
<dbReference type="InterPro" id="IPR051459">
    <property type="entry name" value="Cytochrome_c-type_DH"/>
</dbReference>
<dbReference type="PANTHER" id="PTHR35008:SF9">
    <property type="entry name" value="CYTOCHROME C DOMAIN-CONTAINING PROTEIN"/>
    <property type="match status" value="1"/>
</dbReference>
<keyword evidence="6" id="KW-0472">Membrane</keyword>
<dbReference type="Gene3D" id="1.10.760.10">
    <property type="entry name" value="Cytochrome c-like domain"/>
    <property type="match status" value="2"/>
</dbReference>
<evidence type="ECO:0000256" key="4">
    <source>
        <dbReference type="PROSITE-ProRule" id="PRU00433"/>
    </source>
</evidence>
<dbReference type="Pfam" id="PF13442">
    <property type="entry name" value="Cytochrome_CBB3"/>
    <property type="match status" value="1"/>
</dbReference>
<keyword evidence="6" id="KW-1133">Transmembrane helix</keyword>
<protein>
    <submittedName>
        <fullName evidence="8">Cytochrome c</fullName>
    </submittedName>
</protein>
<evidence type="ECO:0000256" key="1">
    <source>
        <dbReference type="ARBA" id="ARBA00022617"/>
    </source>
</evidence>
<keyword evidence="6" id="KW-0812">Transmembrane</keyword>
<dbReference type="GO" id="GO:0009055">
    <property type="term" value="F:electron transfer activity"/>
    <property type="evidence" value="ECO:0007669"/>
    <property type="project" value="InterPro"/>
</dbReference>
<dbReference type="PANTHER" id="PTHR35008">
    <property type="entry name" value="BLL4482 PROTEIN-RELATED"/>
    <property type="match status" value="1"/>
</dbReference>
<accession>A0A511XPP8</accession>
<keyword evidence="9" id="KW-1185">Reference proteome</keyword>
<keyword evidence="1 4" id="KW-0349">Heme</keyword>
<keyword evidence="3 4" id="KW-0408">Iron</keyword>
<comment type="caution">
    <text evidence="8">The sequence shown here is derived from an EMBL/GenBank/DDBJ whole genome shotgun (WGS) entry which is preliminary data.</text>
</comment>
<feature type="region of interest" description="Disordered" evidence="5">
    <location>
        <begin position="53"/>
        <end position="83"/>
    </location>
</feature>
<dbReference type="GO" id="GO:0020037">
    <property type="term" value="F:heme binding"/>
    <property type="evidence" value="ECO:0007669"/>
    <property type="project" value="InterPro"/>
</dbReference>